<evidence type="ECO:0000256" key="5">
    <source>
        <dbReference type="ARBA" id="ARBA00019465"/>
    </source>
</evidence>
<feature type="domain" description="Ketopantoate reductase C-terminal" evidence="13">
    <location>
        <begin position="182"/>
        <end position="306"/>
    </location>
</feature>
<dbReference type="PROSITE" id="PS51257">
    <property type="entry name" value="PROKAR_LIPOPROTEIN"/>
    <property type="match status" value="1"/>
</dbReference>
<evidence type="ECO:0000256" key="11">
    <source>
        <dbReference type="RuleBase" id="RU362068"/>
    </source>
</evidence>
<dbReference type="GO" id="GO:0008677">
    <property type="term" value="F:2-dehydropantoate 2-reductase activity"/>
    <property type="evidence" value="ECO:0007669"/>
    <property type="project" value="UniProtKB-EC"/>
</dbReference>
<evidence type="ECO:0000256" key="1">
    <source>
        <dbReference type="ARBA" id="ARBA00002919"/>
    </source>
</evidence>
<keyword evidence="6 11" id="KW-0566">Pantothenate biosynthesis</keyword>
<sequence length="323" mass="35829">MSKKITFAIIGAGAMGCRFGAQLLEAGFDVTLYDVWKEHIEAIQNHGLIVKRGEEEKVIKIEAYVDPLKDKTYNVLIVFTKAQYTEEALNKYSALISQETYILTLQNGLGNKESIANYVSMDRIIVGTTTYSSDLFKPGVIEVGGSGETLITNLRGTSFVVSKIEEALNKAFLNTRISKNTMIAIWEKLAFNAAINSVTALTGLTTGHVGNHPLGIHLLRKIVEEVAVVARYLDIVIDTESVVNTLLEISAPDKAGNHYPSMAQDIVKKKKTEIEAINGAIIREAEKCKISVPYNQSVYSMIKMIEDNYMPNQTNKFQQKILF</sequence>
<dbReference type="PANTHER" id="PTHR43765">
    <property type="entry name" value="2-DEHYDROPANTOATE 2-REDUCTASE-RELATED"/>
    <property type="match status" value="1"/>
</dbReference>
<dbReference type="InterPro" id="IPR013328">
    <property type="entry name" value="6PGD_dom2"/>
</dbReference>
<evidence type="ECO:0000259" key="13">
    <source>
        <dbReference type="Pfam" id="PF08546"/>
    </source>
</evidence>
<dbReference type="GO" id="GO:0050661">
    <property type="term" value="F:NADP binding"/>
    <property type="evidence" value="ECO:0007669"/>
    <property type="project" value="TreeGrafter"/>
</dbReference>
<keyword evidence="15" id="KW-1185">Reference proteome</keyword>
<dbReference type="RefSeq" id="WP_151536581.1">
    <property type="nucleotide sequence ID" value="NZ_WBOS01000014.1"/>
</dbReference>
<dbReference type="InterPro" id="IPR013332">
    <property type="entry name" value="KPR_N"/>
</dbReference>
<dbReference type="Proteomes" id="UP000481030">
    <property type="component" value="Unassembled WGS sequence"/>
</dbReference>
<evidence type="ECO:0000256" key="2">
    <source>
        <dbReference type="ARBA" id="ARBA00004994"/>
    </source>
</evidence>
<protein>
    <recommendedName>
        <fullName evidence="5 11">2-dehydropantoate 2-reductase</fullName>
        <ecNumber evidence="4 11">1.1.1.169</ecNumber>
    </recommendedName>
    <alternativeName>
        <fullName evidence="9 11">Ketopantoate reductase</fullName>
    </alternativeName>
</protein>
<dbReference type="FunFam" id="1.10.1040.10:FF:000017">
    <property type="entry name" value="2-dehydropantoate 2-reductase"/>
    <property type="match status" value="1"/>
</dbReference>
<dbReference type="Pfam" id="PF02558">
    <property type="entry name" value="ApbA"/>
    <property type="match status" value="1"/>
</dbReference>
<comment type="similarity">
    <text evidence="3 11">Belongs to the ketopantoate reductase family.</text>
</comment>
<dbReference type="SUPFAM" id="SSF51735">
    <property type="entry name" value="NAD(P)-binding Rossmann-fold domains"/>
    <property type="match status" value="1"/>
</dbReference>
<comment type="catalytic activity">
    <reaction evidence="10 11">
        <text>(R)-pantoate + NADP(+) = 2-dehydropantoate + NADPH + H(+)</text>
        <dbReference type="Rhea" id="RHEA:16233"/>
        <dbReference type="ChEBI" id="CHEBI:11561"/>
        <dbReference type="ChEBI" id="CHEBI:15378"/>
        <dbReference type="ChEBI" id="CHEBI:15980"/>
        <dbReference type="ChEBI" id="CHEBI:57783"/>
        <dbReference type="ChEBI" id="CHEBI:58349"/>
        <dbReference type="EC" id="1.1.1.169"/>
    </reaction>
</comment>
<dbReference type="Gene3D" id="3.40.50.720">
    <property type="entry name" value="NAD(P)-binding Rossmann-like Domain"/>
    <property type="match status" value="1"/>
</dbReference>
<keyword evidence="8 11" id="KW-0560">Oxidoreductase</keyword>
<evidence type="ECO:0000256" key="10">
    <source>
        <dbReference type="ARBA" id="ARBA00048793"/>
    </source>
</evidence>
<evidence type="ECO:0000256" key="4">
    <source>
        <dbReference type="ARBA" id="ARBA00013014"/>
    </source>
</evidence>
<dbReference type="InterPro" id="IPR003710">
    <property type="entry name" value="ApbA"/>
</dbReference>
<dbReference type="InterPro" id="IPR036291">
    <property type="entry name" value="NAD(P)-bd_dom_sf"/>
</dbReference>
<reference evidence="14 15" key="1">
    <citation type="journal article" date="2016" name="Antonie Van Leeuwenhoek">
        <title>Bacillus depressus sp. nov., isolated from soil of a sunflower field.</title>
        <authorList>
            <person name="Wei X."/>
            <person name="Xin D."/>
            <person name="Xin Y."/>
            <person name="Zhang H."/>
            <person name="Wang T."/>
            <person name="Zhang J."/>
        </authorList>
    </citation>
    <scope>NUCLEOTIDE SEQUENCE [LARGE SCALE GENOMIC DNA]</scope>
    <source>
        <strain evidence="14 15">BZ1</strain>
    </source>
</reference>
<evidence type="ECO:0000313" key="14">
    <source>
        <dbReference type="EMBL" id="KAB2330482.1"/>
    </source>
</evidence>
<evidence type="ECO:0000256" key="3">
    <source>
        <dbReference type="ARBA" id="ARBA00007870"/>
    </source>
</evidence>
<dbReference type="UniPathway" id="UPA00028">
    <property type="reaction ID" value="UER00004"/>
</dbReference>
<name>A0A6L3V218_9BACI</name>
<dbReference type="Gene3D" id="1.10.1040.10">
    <property type="entry name" value="N-(1-d-carboxylethyl)-l-norvaline Dehydrogenase, domain 2"/>
    <property type="match status" value="1"/>
</dbReference>
<gene>
    <name evidence="14" type="ORF">F7731_20125</name>
</gene>
<evidence type="ECO:0000256" key="9">
    <source>
        <dbReference type="ARBA" id="ARBA00032024"/>
    </source>
</evidence>
<dbReference type="InterPro" id="IPR013752">
    <property type="entry name" value="KPA_reductase"/>
</dbReference>
<dbReference type="EC" id="1.1.1.169" evidence="4 11"/>
<evidence type="ECO:0000259" key="12">
    <source>
        <dbReference type="Pfam" id="PF02558"/>
    </source>
</evidence>
<dbReference type="NCBIfam" id="TIGR00745">
    <property type="entry name" value="apbA_panE"/>
    <property type="match status" value="1"/>
</dbReference>
<comment type="pathway">
    <text evidence="2 11">Cofactor biosynthesis; (R)-pantothenate biosynthesis; (R)-pantoate from 3-methyl-2-oxobutanoate: step 2/2.</text>
</comment>
<dbReference type="GO" id="GO:0005737">
    <property type="term" value="C:cytoplasm"/>
    <property type="evidence" value="ECO:0007669"/>
    <property type="project" value="TreeGrafter"/>
</dbReference>
<dbReference type="InterPro" id="IPR008927">
    <property type="entry name" value="6-PGluconate_DH-like_C_sf"/>
</dbReference>
<dbReference type="GO" id="GO:0015940">
    <property type="term" value="P:pantothenate biosynthetic process"/>
    <property type="evidence" value="ECO:0007669"/>
    <property type="project" value="UniProtKB-UniPathway"/>
</dbReference>
<feature type="domain" description="Ketopantoate reductase N-terminal" evidence="12">
    <location>
        <begin position="8"/>
        <end position="154"/>
    </location>
</feature>
<comment type="caution">
    <text evidence="14">The sequence shown here is derived from an EMBL/GenBank/DDBJ whole genome shotgun (WGS) entry which is preliminary data.</text>
</comment>
<dbReference type="SUPFAM" id="SSF48179">
    <property type="entry name" value="6-phosphogluconate dehydrogenase C-terminal domain-like"/>
    <property type="match status" value="1"/>
</dbReference>
<dbReference type="Pfam" id="PF08546">
    <property type="entry name" value="ApbA_C"/>
    <property type="match status" value="1"/>
</dbReference>
<keyword evidence="7 11" id="KW-0521">NADP</keyword>
<dbReference type="PANTHER" id="PTHR43765:SF2">
    <property type="entry name" value="2-DEHYDROPANTOATE 2-REDUCTASE"/>
    <property type="match status" value="1"/>
</dbReference>
<dbReference type="OrthoDB" id="9793586at2"/>
<evidence type="ECO:0000256" key="8">
    <source>
        <dbReference type="ARBA" id="ARBA00023002"/>
    </source>
</evidence>
<proteinExistence type="inferred from homology"/>
<evidence type="ECO:0000256" key="7">
    <source>
        <dbReference type="ARBA" id="ARBA00022857"/>
    </source>
</evidence>
<dbReference type="InterPro" id="IPR050838">
    <property type="entry name" value="Ketopantoate_reductase"/>
</dbReference>
<dbReference type="AlphaFoldDB" id="A0A6L3V218"/>
<evidence type="ECO:0000313" key="15">
    <source>
        <dbReference type="Proteomes" id="UP000481030"/>
    </source>
</evidence>
<evidence type="ECO:0000256" key="6">
    <source>
        <dbReference type="ARBA" id="ARBA00022655"/>
    </source>
</evidence>
<accession>A0A6L3V218</accession>
<dbReference type="EMBL" id="WBOS01000014">
    <property type="protein sequence ID" value="KAB2330482.1"/>
    <property type="molecule type" value="Genomic_DNA"/>
</dbReference>
<comment type="function">
    <text evidence="1 11">Catalyzes the NADPH-dependent reduction of ketopantoate into pantoic acid.</text>
</comment>
<organism evidence="14 15">
    <name type="scientific">Cytobacillus depressus</name>
    <dbReference type="NCBI Taxonomy" id="1602942"/>
    <lineage>
        <taxon>Bacteria</taxon>
        <taxon>Bacillati</taxon>
        <taxon>Bacillota</taxon>
        <taxon>Bacilli</taxon>
        <taxon>Bacillales</taxon>
        <taxon>Bacillaceae</taxon>
        <taxon>Cytobacillus</taxon>
    </lineage>
</organism>